<dbReference type="PROSITE" id="PS00136">
    <property type="entry name" value="SUBTILASE_ASP"/>
    <property type="match status" value="1"/>
</dbReference>
<dbReference type="PROSITE" id="PS51892">
    <property type="entry name" value="SUBTILASE"/>
    <property type="match status" value="1"/>
</dbReference>
<dbReference type="PANTHER" id="PTHR43806">
    <property type="entry name" value="PEPTIDASE S8"/>
    <property type="match status" value="1"/>
</dbReference>
<dbReference type="InterPro" id="IPR037045">
    <property type="entry name" value="S8pro/Inhibitor_I9_sf"/>
</dbReference>
<dbReference type="GO" id="GO:0004252">
    <property type="term" value="F:serine-type endopeptidase activity"/>
    <property type="evidence" value="ECO:0007669"/>
    <property type="project" value="UniProtKB-UniRule"/>
</dbReference>
<dbReference type="PRINTS" id="PR00723">
    <property type="entry name" value="SUBTILISIN"/>
</dbReference>
<evidence type="ECO:0000256" key="3">
    <source>
        <dbReference type="ARBA" id="ARBA00022729"/>
    </source>
</evidence>
<feature type="active site" description="Charge relay system" evidence="6">
    <location>
        <position position="151"/>
    </location>
</feature>
<dbReference type="InterPro" id="IPR023827">
    <property type="entry name" value="Peptidase_S8_Asp-AS"/>
</dbReference>
<dbReference type="OrthoDB" id="206201at2759"/>
<name>A0A0M8MZQ5_ESCWE</name>
<dbReference type="SUPFAM" id="SSF54897">
    <property type="entry name" value="Protease propeptides/inhibitors"/>
    <property type="match status" value="1"/>
</dbReference>
<feature type="chain" id="PRO_5013085224" evidence="7">
    <location>
        <begin position="16"/>
        <end position="339"/>
    </location>
</feature>
<dbReference type="Gene3D" id="3.30.70.80">
    <property type="entry name" value="Peptidase S8 propeptide/proteinase inhibitor I9"/>
    <property type="match status" value="1"/>
</dbReference>
<evidence type="ECO:0000256" key="6">
    <source>
        <dbReference type="PROSITE-ProRule" id="PRU01240"/>
    </source>
</evidence>
<feature type="active site" description="Charge relay system" evidence="6">
    <location>
        <position position="332"/>
    </location>
</feature>
<evidence type="ECO:0000256" key="1">
    <source>
        <dbReference type="ARBA" id="ARBA00011073"/>
    </source>
</evidence>
<comment type="similarity">
    <text evidence="1 6">Belongs to the peptidase S8 family.</text>
</comment>
<dbReference type="InterPro" id="IPR010259">
    <property type="entry name" value="S8pro/Inhibitor_I9"/>
</dbReference>
<feature type="active site" description="Charge relay system" evidence="6">
    <location>
        <position position="182"/>
    </location>
</feature>
<keyword evidence="4 6" id="KW-0378">Hydrolase</keyword>
<keyword evidence="11" id="KW-1185">Reference proteome</keyword>
<dbReference type="InterPro" id="IPR050131">
    <property type="entry name" value="Peptidase_S8_subtilisin-like"/>
</dbReference>
<dbReference type="CDD" id="cd04077">
    <property type="entry name" value="Peptidases_S8_PCSK9_ProteinaseK_like"/>
    <property type="match status" value="1"/>
</dbReference>
<dbReference type="PROSITE" id="PS00137">
    <property type="entry name" value="SUBTILASE_HIS"/>
    <property type="match status" value="1"/>
</dbReference>
<dbReference type="InterPro" id="IPR015500">
    <property type="entry name" value="Peptidase_S8_subtilisin-rel"/>
</dbReference>
<evidence type="ECO:0000313" key="10">
    <source>
        <dbReference type="EMBL" id="KOS16761.1"/>
    </source>
</evidence>
<protein>
    <submittedName>
        <fullName evidence="10">Cuticle-degrading protease</fullName>
    </submittedName>
</protein>
<reference evidence="10 11" key="1">
    <citation type="submission" date="2015-07" db="EMBL/GenBank/DDBJ databases">
        <title>The genome of the fungus Escovopsis weberi, a specialized disease agent of ant agriculture.</title>
        <authorList>
            <person name="de Man T.J."/>
            <person name="Stajich J.E."/>
            <person name="Kubicek C.P."/>
            <person name="Chenthamara K."/>
            <person name="Atanasova L."/>
            <person name="Druzhinina I.S."/>
            <person name="Birnbaum S."/>
            <person name="Barribeau S.M."/>
            <person name="Teiling C."/>
            <person name="Suen G."/>
            <person name="Currie C."/>
            <person name="Gerardo N.M."/>
        </authorList>
    </citation>
    <scope>NUCLEOTIDE SEQUENCE [LARGE SCALE GENOMIC DNA]</scope>
</reference>
<dbReference type="InterPro" id="IPR000209">
    <property type="entry name" value="Peptidase_S8/S53_dom"/>
</dbReference>
<accession>A0A0M8MZQ5</accession>
<evidence type="ECO:0000259" key="8">
    <source>
        <dbReference type="Pfam" id="PF00082"/>
    </source>
</evidence>
<dbReference type="EMBL" id="LGSR01000029">
    <property type="protein sequence ID" value="KOS16761.1"/>
    <property type="molecule type" value="Genomic_DNA"/>
</dbReference>
<comment type="caution">
    <text evidence="10">The sequence shown here is derived from an EMBL/GenBank/DDBJ whole genome shotgun (WGS) entry which is preliminary data.</text>
</comment>
<feature type="domain" description="Inhibitor I9" evidence="9">
    <location>
        <begin position="41"/>
        <end position="104"/>
    </location>
</feature>
<dbReference type="InterPro" id="IPR034193">
    <property type="entry name" value="PCSK9_ProteinaseK-like"/>
</dbReference>
<proteinExistence type="inferred from homology"/>
<dbReference type="Gene3D" id="3.40.50.200">
    <property type="entry name" value="Peptidase S8/S53 domain"/>
    <property type="match status" value="1"/>
</dbReference>
<gene>
    <name evidence="10" type="ORF">ESCO_004954</name>
</gene>
<dbReference type="SUPFAM" id="SSF52743">
    <property type="entry name" value="Subtilisin-like"/>
    <property type="match status" value="1"/>
</dbReference>
<dbReference type="Pfam" id="PF05922">
    <property type="entry name" value="Inhibitor_I9"/>
    <property type="match status" value="1"/>
</dbReference>
<evidence type="ECO:0000256" key="2">
    <source>
        <dbReference type="ARBA" id="ARBA00022670"/>
    </source>
</evidence>
<organism evidence="10 11">
    <name type="scientific">Escovopsis weberi</name>
    <dbReference type="NCBI Taxonomy" id="150374"/>
    <lineage>
        <taxon>Eukaryota</taxon>
        <taxon>Fungi</taxon>
        <taxon>Dikarya</taxon>
        <taxon>Ascomycota</taxon>
        <taxon>Pezizomycotina</taxon>
        <taxon>Sordariomycetes</taxon>
        <taxon>Hypocreomycetidae</taxon>
        <taxon>Hypocreales</taxon>
        <taxon>Hypocreaceae</taxon>
        <taxon>Escovopsis</taxon>
    </lineage>
</organism>
<evidence type="ECO:0000256" key="4">
    <source>
        <dbReference type="ARBA" id="ARBA00022801"/>
    </source>
</evidence>
<dbReference type="AlphaFoldDB" id="A0A0M8MZQ5"/>
<dbReference type="Proteomes" id="UP000053831">
    <property type="component" value="Unassembled WGS sequence"/>
</dbReference>
<keyword evidence="3 7" id="KW-0732">Signal</keyword>
<dbReference type="STRING" id="150374.A0A0M8MZQ5"/>
<keyword evidence="5 6" id="KW-0720">Serine protease</keyword>
<dbReference type="InterPro" id="IPR022398">
    <property type="entry name" value="Peptidase_S8_His-AS"/>
</dbReference>
<evidence type="ECO:0000313" key="11">
    <source>
        <dbReference type="Proteomes" id="UP000053831"/>
    </source>
</evidence>
<dbReference type="GO" id="GO:0006508">
    <property type="term" value="P:proteolysis"/>
    <property type="evidence" value="ECO:0007669"/>
    <property type="project" value="UniProtKB-KW"/>
</dbReference>
<evidence type="ECO:0000256" key="7">
    <source>
        <dbReference type="SAM" id="SignalP"/>
    </source>
</evidence>
<dbReference type="GO" id="GO:0005576">
    <property type="term" value="C:extracellular region"/>
    <property type="evidence" value="ECO:0007669"/>
    <property type="project" value="UniProtKB-ARBA"/>
</dbReference>
<dbReference type="FunFam" id="3.40.50.200:FF:000014">
    <property type="entry name" value="Proteinase K"/>
    <property type="match status" value="1"/>
</dbReference>
<feature type="domain" description="Peptidase S8/S53" evidence="8">
    <location>
        <begin position="148"/>
        <end position="326"/>
    </location>
</feature>
<feature type="signal peptide" evidence="7">
    <location>
        <begin position="1"/>
        <end position="15"/>
    </location>
</feature>
<keyword evidence="2 6" id="KW-0645">Protease</keyword>
<dbReference type="PANTHER" id="PTHR43806:SF58">
    <property type="entry name" value="ALKALINE PROTEASE 1-RELATED"/>
    <property type="match status" value="1"/>
</dbReference>
<dbReference type="Pfam" id="PF00082">
    <property type="entry name" value="Peptidase_S8"/>
    <property type="match status" value="1"/>
</dbReference>
<evidence type="ECO:0000256" key="5">
    <source>
        <dbReference type="ARBA" id="ARBA00022825"/>
    </source>
</evidence>
<sequence length="339" mass="35816">MHPSLLLSVLPFAVASPATQRRAAQAPVFAASQSDKLIAGQYIVKFKETSSIESLEATAAQVPDGADYVYQHVLKGFSGRLDDETLEALRSNPHVDWIEQDSIASIDMFIEQVEAPWGLARISNKSWKPHSGYNYDYDDSAGEGTCAYVIDTGIMAEHSEFEGRASQEKSFYPNQLIDGNGHGTHVAGTIGSKTFGVAKKTKLFGVKVLANSGSGNYSTVIAGMNYAAQDMKTRDCPNGVVAGMSLGGGYSASLNQAAADLVRAGAFVAVAAGNMNMDASQSSPASEPTVCTVGATTDDDSKASFSNYGNVVKIWAPGKNITSTWNDGKTVSFPDPAIT</sequence>
<evidence type="ECO:0000259" key="9">
    <source>
        <dbReference type="Pfam" id="PF05922"/>
    </source>
</evidence>
<dbReference type="InterPro" id="IPR036852">
    <property type="entry name" value="Peptidase_S8/S53_dom_sf"/>
</dbReference>